<dbReference type="OrthoDB" id="5086500at2759"/>
<evidence type="ECO:0000313" key="2">
    <source>
        <dbReference type="Proteomes" id="UP000325902"/>
    </source>
</evidence>
<accession>A0A5N5CY73</accession>
<proteinExistence type="predicted"/>
<evidence type="ECO:0000313" key="1">
    <source>
        <dbReference type="EMBL" id="KAB2570256.1"/>
    </source>
</evidence>
<name>A0A5N5CY73_9PEZI</name>
<sequence>MITEIAGQHVRILNYGYDTLKVGDGIYFRNGIAKEASILLQQLAEARKGLTQDTFRTIVFIAHDIGGSIVKHVQGLL</sequence>
<gene>
    <name evidence="1" type="ORF">DBV05_g11056</name>
</gene>
<organism evidence="1 2">
    <name type="scientific">Lasiodiplodia theobromae</name>
    <dbReference type="NCBI Taxonomy" id="45133"/>
    <lineage>
        <taxon>Eukaryota</taxon>
        <taxon>Fungi</taxon>
        <taxon>Dikarya</taxon>
        <taxon>Ascomycota</taxon>
        <taxon>Pezizomycotina</taxon>
        <taxon>Dothideomycetes</taxon>
        <taxon>Dothideomycetes incertae sedis</taxon>
        <taxon>Botryosphaeriales</taxon>
        <taxon>Botryosphaeriaceae</taxon>
        <taxon>Lasiodiplodia</taxon>
    </lineage>
</organism>
<keyword evidence="2" id="KW-1185">Reference proteome</keyword>
<comment type="caution">
    <text evidence="1">The sequence shown here is derived from an EMBL/GenBank/DDBJ whole genome shotgun (WGS) entry which is preliminary data.</text>
</comment>
<dbReference type="AlphaFoldDB" id="A0A5N5CY73"/>
<evidence type="ECO:0008006" key="3">
    <source>
        <dbReference type="Google" id="ProtNLM"/>
    </source>
</evidence>
<dbReference type="Proteomes" id="UP000325902">
    <property type="component" value="Unassembled WGS sequence"/>
</dbReference>
<reference evidence="1 2" key="1">
    <citation type="journal article" date="2019" name="Sci. Rep.">
        <title>A multi-omics analysis of the grapevine pathogen Lasiodiplodia theobromae reveals that temperature affects the expression of virulence- and pathogenicity-related genes.</title>
        <authorList>
            <person name="Felix C."/>
            <person name="Meneses R."/>
            <person name="Goncalves M.F.M."/>
            <person name="Tilleman L."/>
            <person name="Duarte A.S."/>
            <person name="Jorrin-Novo J.V."/>
            <person name="Van de Peer Y."/>
            <person name="Deforce D."/>
            <person name="Van Nieuwerburgh F."/>
            <person name="Esteves A.C."/>
            <person name="Alves A."/>
        </authorList>
    </citation>
    <scope>NUCLEOTIDE SEQUENCE [LARGE SCALE GENOMIC DNA]</scope>
    <source>
        <strain evidence="1 2">LA-SOL3</strain>
    </source>
</reference>
<dbReference type="EMBL" id="VCHE01000144">
    <property type="protein sequence ID" value="KAB2570256.1"/>
    <property type="molecule type" value="Genomic_DNA"/>
</dbReference>
<protein>
    <recommendedName>
        <fullName evidence="3">DUF676 domain-containing protein</fullName>
    </recommendedName>
</protein>